<evidence type="ECO:0000313" key="2">
    <source>
        <dbReference type="Proteomes" id="UP001073122"/>
    </source>
</evidence>
<accession>A0ABT3XXX6</accession>
<gene>
    <name evidence="1" type="ORF">OF897_21520</name>
</gene>
<dbReference type="Proteomes" id="UP001073122">
    <property type="component" value="Unassembled WGS sequence"/>
</dbReference>
<organism evidence="1 2">
    <name type="scientific">Chryseobacterium formosus</name>
    <dbReference type="NCBI Taxonomy" id="1537363"/>
    <lineage>
        <taxon>Bacteria</taxon>
        <taxon>Pseudomonadati</taxon>
        <taxon>Bacteroidota</taxon>
        <taxon>Flavobacteriia</taxon>
        <taxon>Flavobacteriales</taxon>
        <taxon>Weeksellaceae</taxon>
        <taxon>Chryseobacterium group</taxon>
        <taxon>Chryseobacterium</taxon>
    </lineage>
</organism>
<proteinExistence type="predicted"/>
<protein>
    <submittedName>
        <fullName evidence="1">Uncharacterized protein</fullName>
    </submittedName>
</protein>
<keyword evidence="2" id="KW-1185">Reference proteome</keyword>
<comment type="caution">
    <text evidence="1">The sequence shown here is derived from an EMBL/GenBank/DDBJ whole genome shotgun (WGS) entry which is preliminary data.</text>
</comment>
<dbReference type="EMBL" id="JAOVZW010000056">
    <property type="protein sequence ID" value="MCX8526497.1"/>
    <property type="molecule type" value="Genomic_DNA"/>
</dbReference>
<reference evidence="1" key="1">
    <citation type="submission" date="2022-10" db="EMBL/GenBank/DDBJ databases">
        <title>Chryseobacterium sp. nov., a novel bacterial species.</title>
        <authorList>
            <person name="Cao Y."/>
        </authorList>
    </citation>
    <scope>NUCLEOTIDE SEQUENCE</scope>
    <source>
        <strain evidence="1">CCTCC AB2015118</strain>
    </source>
</reference>
<dbReference type="RefSeq" id="WP_267267718.1">
    <property type="nucleotide sequence ID" value="NZ_JAOVZW010000056.1"/>
</dbReference>
<sequence>MPRINLKELTISVVTYRGTYLMSFDGTSIDPYPNYTQAQWKKLNSDYLQFMREAGNDSNPDYMEKIETQFLKFTQKYMPMPGMKLFKVESTGNTEIYLENGNHKTKECPK</sequence>
<evidence type="ECO:0000313" key="1">
    <source>
        <dbReference type="EMBL" id="MCX8526497.1"/>
    </source>
</evidence>
<name>A0ABT3XXX6_9FLAO</name>